<evidence type="ECO:0000256" key="2">
    <source>
        <dbReference type="RuleBase" id="RU003679"/>
    </source>
</evidence>
<dbReference type="GO" id="GO:0004553">
    <property type="term" value="F:hydrolase activity, hydrolyzing O-glycosyl compounds"/>
    <property type="evidence" value="ECO:0007669"/>
    <property type="project" value="InterPro"/>
</dbReference>
<dbReference type="PANTHER" id="PTHR23421">
    <property type="entry name" value="BETA-GALACTOSIDASE RELATED"/>
    <property type="match status" value="1"/>
</dbReference>
<evidence type="ECO:0000256" key="1">
    <source>
        <dbReference type="ARBA" id="ARBA00009809"/>
    </source>
</evidence>
<dbReference type="GO" id="GO:0005975">
    <property type="term" value="P:carbohydrate metabolic process"/>
    <property type="evidence" value="ECO:0007669"/>
    <property type="project" value="InterPro"/>
</dbReference>
<feature type="domain" description="Beta-galactosidase" evidence="5">
    <location>
        <begin position="465"/>
        <end position="609"/>
    </location>
</feature>
<dbReference type="InterPro" id="IPR017853">
    <property type="entry name" value="GH"/>
</dbReference>
<dbReference type="EMBL" id="FNRF01000003">
    <property type="protein sequence ID" value="SEA60867.1"/>
    <property type="molecule type" value="Genomic_DNA"/>
</dbReference>
<dbReference type="RefSeq" id="WP_074761496.1">
    <property type="nucleotide sequence ID" value="NZ_FNRF01000003.1"/>
</dbReference>
<evidence type="ECO:0000313" key="6">
    <source>
        <dbReference type="EMBL" id="SEA60867.1"/>
    </source>
</evidence>
<name>A0A1H4CKI6_XYLRU</name>
<dbReference type="SUPFAM" id="SSF51445">
    <property type="entry name" value="(Trans)glycosidases"/>
    <property type="match status" value="1"/>
</dbReference>
<evidence type="ECO:0000259" key="5">
    <source>
        <dbReference type="Pfam" id="PF10435"/>
    </source>
</evidence>
<proteinExistence type="inferred from homology"/>
<dbReference type="PRINTS" id="PR00742">
    <property type="entry name" value="GLHYDRLASE35"/>
</dbReference>
<evidence type="ECO:0000259" key="4">
    <source>
        <dbReference type="Pfam" id="PF01301"/>
    </source>
</evidence>
<dbReference type="Gene3D" id="3.20.20.80">
    <property type="entry name" value="Glycosidases"/>
    <property type="match status" value="1"/>
</dbReference>
<feature type="domain" description="Glycoside hydrolase 35 catalytic" evidence="4">
    <location>
        <begin position="60"/>
        <end position="425"/>
    </location>
</feature>
<reference evidence="6 7" key="1">
    <citation type="submission" date="2016-10" db="EMBL/GenBank/DDBJ databases">
        <authorList>
            <person name="de Groot N.N."/>
        </authorList>
    </citation>
    <scope>NUCLEOTIDE SEQUENCE [LARGE SCALE GENOMIC DNA]</scope>
    <source>
        <strain evidence="6 7">D31d</strain>
    </source>
</reference>
<dbReference type="InterPro" id="IPR037110">
    <property type="entry name" value="Betagal_dom2_sf"/>
</dbReference>
<dbReference type="Pfam" id="PF01301">
    <property type="entry name" value="Glyco_hydro_35"/>
    <property type="match status" value="1"/>
</dbReference>
<feature type="chain" id="PRO_5010278176" evidence="3">
    <location>
        <begin position="20"/>
        <end position="785"/>
    </location>
</feature>
<dbReference type="InterPro" id="IPR031330">
    <property type="entry name" value="Gly_Hdrlase_35_cat"/>
</dbReference>
<comment type="similarity">
    <text evidence="1 2">Belongs to the glycosyl hydrolase 35 family.</text>
</comment>
<dbReference type="InterPro" id="IPR018954">
    <property type="entry name" value="Betagal_dom2"/>
</dbReference>
<accession>A0A1H4CKI6</accession>
<dbReference type="InterPro" id="IPR001944">
    <property type="entry name" value="Glycoside_Hdrlase_35"/>
</dbReference>
<dbReference type="Pfam" id="PF10435">
    <property type="entry name" value="BetaGal_dom2"/>
    <property type="match status" value="1"/>
</dbReference>
<gene>
    <name evidence="6" type="ORF">SAMN05216462_2010</name>
</gene>
<feature type="signal peptide" evidence="3">
    <location>
        <begin position="1"/>
        <end position="19"/>
    </location>
</feature>
<dbReference type="Proteomes" id="UP000182257">
    <property type="component" value="Unassembled WGS sequence"/>
</dbReference>
<dbReference type="Gene3D" id="2.102.20.10">
    <property type="entry name" value="Beta-galactosidase, domain 2"/>
    <property type="match status" value="1"/>
</dbReference>
<evidence type="ECO:0000256" key="3">
    <source>
        <dbReference type="SAM" id="SignalP"/>
    </source>
</evidence>
<sequence length="785" mass="87613">MMKQFFMIAALAVGTSVQAQQVYQLNEPAQPKQIRSNHLRMGGVNPQGERIDVNSFYMSMAGKPVIPVMGEFHYSRYPAEQWEEEILKMKAGGVTVIPTYVFWSLHEEVEGQFRWDGQRNLRRFIELCKKHDMQVIVRIGPFCHGEIRSGGFPDWLFAKPLEVRSNDPEYLKIVKRLYTEIGKQLQGLYYKDGGPIIGCQVENEMQHSAAPWAITYAGEPKDNTAASYNAGEAMIGVGNQARKATGAEMGNLHMQLLKKMAVEAGIDVPFYTATGWGNAAVIEGEAIPVTAAYTYPFWAKPHMSKFLMFKDLTKEADYAPTRYNPADYPSFCAEMGAGIQMIYGARPIVTAQAAEGLMVRTLGSGSNGIGYYMYHGGSTPKQIGGVGSFQDEPMGMPKVSYDFQAPIGEFGLEGKMYRNLRLLHTFLADFGHLLAPMEPVLPADWQQMTPDNRDHLRYAARIKDGSGFLFMVNFQDHDTLRHDQTNLQVRLNMKHETLNIPTQGGFTLGKDQSVILPFNLDMDGALLKYATAQLLAKLKDGDAEHYFFFSPDGMATEYLFDATTVKGKHFFKPVAGFKSTFALKTASGRTIKVTTLTRQQALNALKVNGRLLITDATVLPAADGATLLSLGNHQVNYVVYPSRQGFKAQTASVAPVTPQFEVKKAGPRRMSVSVKTPLSTWRGAGGEASEFFLRIHYVGDVAMAFMKGQLVQDEFYHGEPWTIGLKRYANDLKTDPLTFYFRPLRKNAPFLGDLPKKAVPNFEHGPVVDIQNVEVIPEYKFDIKF</sequence>
<dbReference type="OrthoDB" id="703126at2"/>
<dbReference type="AlphaFoldDB" id="A0A1H4CKI6"/>
<protein>
    <submittedName>
        <fullName evidence="6">Beta-galactosidase, domain 2</fullName>
    </submittedName>
</protein>
<organism evidence="6 7">
    <name type="scientific">Xylanibacter ruminicola</name>
    <name type="common">Prevotella ruminicola</name>
    <dbReference type="NCBI Taxonomy" id="839"/>
    <lineage>
        <taxon>Bacteria</taxon>
        <taxon>Pseudomonadati</taxon>
        <taxon>Bacteroidota</taxon>
        <taxon>Bacteroidia</taxon>
        <taxon>Bacteroidales</taxon>
        <taxon>Prevotellaceae</taxon>
        <taxon>Xylanibacter</taxon>
    </lineage>
</organism>
<evidence type="ECO:0000313" key="7">
    <source>
        <dbReference type="Proteomes" id="UP000182257"/>
    </source>
</evidence>
<keyword evidence="3" id="KW-0732">Signal</keyword>